<keyword evidence="1" id="KW-0812">Transmembrane</keyword>
<dbReference type="Pfam" id="PF05857">
    <property type="entry name" value="TraX"/>
    <property type="match status" value="1"/>
</dbReference>
<keyword evidence="1" id="KW-1133">Transmembrane helix</keyword>
<name>A0ABU1IXX4_9BACL</name>
<feature type="transmembrane region" description="Helical" evidence="1">
    <location>
        <begin position="100"/>
        <end position="118"/>
    </location>
</feature>
<keyword evidence="3" id="KW-1185">Reference proteome</keyword>
<dbReference type="EMBL" id="JAVDQH010000005">
    <property type="protein sequence ID" value="MDR6243766.1"/>
    <property type="molecule type" value="Genomic_DNA"/>
</dbReference>
<comment type="caution">
    <text evidence="2">The sequence shown here is derived from an EMBL/GenBank/DDBJ whole genome shotgun (WGS) entry which is preliminary data.</text>
</comment>
<proteinExistence type="predicted"/>
<reference evidence="2 3" key="1">
    <citation type="submission" date="2023-07" db="EMBL/GenBank/DDBJ databases">
        <title>Genomic Encyclopedia of Type Strains, Phase IV (KMG-IV): sequencing the most valuable type-strain genomes for metagenomic binning, comparative biology and taxonomic classification.</title>
        <authorList>
            <person name="Goeker M."/>
        </authorList>
    </citation>
    <scope>NUCLEOTIDE SEQUENCE [LARGE SCALE GENOMIC DNA]</scope>
    <source>
        <strain evidence="2 3">DSM 22170</strain>
    </source>
</reference>
<dbReference type="InterPro" id="IPR008875">
    <property type="entry name" value="TraX"/>
</dbReference>
<dbReference type="Proteomes" id="UP001185028">
    <property type="component" value="Unassembled WGS sequence"/>
</dbReference>
<feature type="transmembrane region" description="Helical" evidence="1">
    <location>
        <begin position="194"/>
        <end position="214"/>
    </location>
</feature>
<evidence type="ECO:0008006" key="4">
    <source>
        <dbReference type="Google" id="ProtNLM"/>
    </source>
</evidence>
<gene>
    <name evidence="2" type="ORF">JOC58_001659</name>
</gene>
<protein>
    <recommendedName>
        <fullName evidence="4">Conjugal transfer protein TraX</fullName>
    </recommendedName>
</protein>
<dbReference type="RefSeq" id="WP_188776959.1">
    <property type="nucleotide sequence ID" value="NZ_BMMB01000008.1"/>
</dbReference>
<feature type="transmembrane region" description="Helical" evidence="1">
    <location>
        <begin position="155"/>
        <end position="174"/>
    </location>
</feature>
<accession>A0ABU1IXX4</accession>
<evidence type="ECO:0000313" key="2">
    <source>
        <dbReference type="EMBL" id="MDR6243766.1"/>
    </source>
</evidence>
<keyword evidence="1" id="KW-0472">Membrane</keyword>
<evidence type="ECO:0000256" key="1">
    <source>
        <dbReference type="SAM" id="Phobius"/>
    </source>
</evidence>
<evidence type="ECO:0000313" key="3">
    <source>
        <dbReference type="Proteomes" id="UP001185028"/>
    </source>
</evidence>
<feature type="transmembrane region" description="Helical" evidence="1">
    <location>
        <begin position="124"/>
        <end position="148"/>
    </location>
</feature>
<sequence>MQWLAMITMLIDHLGYAFFSDERYLRVIGRIAFPIYCYLLVVGYQRTRNVQKYTVRLLLIAVLSQFPFMYAFNISNLNVVFTLLLGLLLMIAIDRIPRQWMILSILLAVAVALGAEVLHTDYGAYGIALILIFRYAPGYWAVLLHLVLNIMFQLGGLNSSIQGFSIVATLLIAIQQSAPETMRLPRAPSWLWRAFYPAHLAIIALIVQGIRYGYL</sequence>
<feature type="transmembrane region" description="Helical" evidence="1">
    <location>
        <begin position="53"/>
        <end position="71"/>
    </location>
</feature>
<feature type="transmembrane region" description="Helical" evidence="1">
    <location>
        <begin position="27"/>
        <end position="44"/>
    </location>
</feature>
<feature type="transmembrane region" description="Helical" evidence="1">
    <location>
        <begin position="77"/>
        <end position="93"/>
    </location>
</feature>
<organism evidence="2 3">
    <name type="scientific">Paenibacillus hunanensis</name>
    <dbReference type="NCBI Taxonomy" id="539262"/>
    <lineage>
        <taxon>Bacteria</taxon>
        <taxon>Bacillati</taxon>
        <taxon>Bacillota</taxon>
        <taxon>Bacilli</taxon>
        <taxon>Bacillales</taxon>
        <taxon>Paenibacillaceae</taxon>
        <taxon>Paenibacillus</taxon>
    </lineage>
</organism>